<reference evidence="2" key="1">
    <citation type="submission" date="2018-05" db="EMBL/GenBank/DDBJ databases">
        <authorList>
            <person name="Lanie J.A."/>
            <person name="Ng W.-L."/>
            <person name="Kazmierczak K.M."/>
            <person name="Andrzejewski T.M."/>
            <person name="Davidsen T.M."/>
            <person name="Wayne K.J."/>
            <person name="Tettelin H."/>
            <person name="Glass J.I."/>
            <person name="Rusch D."/>
            <person name="Podicherti R."/>
            <person name="Tsui H.-C.T."/>
            <person name="Winkler M.E."/>
        </authorList>
    </citation>
    <scope>NUCLEOTIDE SEQUENCE</scope>
</reference>
<dbReference type="AlphaFoldDB" id="A0A381TQZ5"/>
<feature type="transmembrane region" description="Helical" evidence="1">
    <location>
        <begin position="187"/>
        <end position="212"/>
    </location>
</feature>
<feature type="transmembrane region" description="Helical" evidence="1">
    <location>
        <begin position="218"/>
        <end position="237"/>
    </location>
</feature>
<feature type="transmembrane region" description="Helical" evidence="1">
    <location>
        <begin position="29"/>
        <end position="47"/>
    </location>
</feature>
<dbReference type="Pfam" id="PF09852">
    <property type="entry name" value="DUF2079"/>
    <property type="match status" value="1"/>
</dbReference>
<evidence type="ECO:0000256" key="1">
    <source>
        <dbReference type="SAM" id="Phobius"/>
    </source>
</evidence>
<proteinExistence type="predicted"/>
<dbReference type="InterPro" id="IPR018650">
    <property type="entry name" value="STSV1_Orf64"/>
</dbReference>
<feature type="transmembrane region" description="Helical" evidence="1">
    <location>
        <begin position="108"/>
        <end position="125"/>
    </location>
</feature>
<accession>A0A381TQZ5</accession>
<keyword evidence="1" id="KW-1133">Transmembrane helix</keyword>
<dbReference type="EMBL" id="UINC01005015">
    <property type="protein sequence ID" value="SVA18460.1"/>
    <property type="molecule type" value="Genomic_DNA"/>
</dbReference>
<gene>
    <name evidence="2" type="ORF">METZ01_LOCUS71314</name>
</gene>
<feature type="transmembrane region" description="Helical" evidence="1">
    <location>
        <begin position="81"/>
        <end position="102"/>
    </location>
</feature>
<evidence type="ECO:0000313" key="2">
    <source>
        <dbReference type="EMBL" id="SVA18460.1"/>
    </source>
</evidence>
<keyword evidence="1" id="KW-0812">Transmembrane</keyword>
<keyword evidence="1" id="KW-0472">Membrane</keyword>
<organism evidence="2">
    <name type="scientific">marine metagenome</name>
    <dbReference type="NCBI Taxonomy" id="408172"/>
    <lineage>
        <taxon>unclassified sequences</taxon>
        <taxon>metagenomes</taxon>
        <taxon>ecological metagenomes</taxon>
    </lineage>
</organism>
<feature type="non-terminal residue" evidence="2">
    <location>
        <position position="1"/>
    </location>
</feature>
<protein>
    <recommendedName>
        <fullName evidence="3">DUF2079 domain-containing protein</fullName>
    </recommendedName>
</protein>
<sequence length="492" mass="53594">VRVHEARRRFDMRLLRWQAQLETPAVDRFLPWIAAFVLFVSLSLLALAKNRDLGLGLGIGFPLQAIHLLEGGRPPVISELGLNMFAVQAAFLFVPIAFLARFVPTTEMLLVFQALALALPVVPIWRIARGPANLRIGAASALLLAFALHPSIHNLNLAGFHTEAIALPALFMAYLAGRRGQWVRLGLLSLVVVAARADLGLALGALGLVLVLEDRRRPGWILAGFGTAWFVAMAFVVQPMFGHGAYPHLGAFAAFGDSAPGVLGGMLSDPFGVVADLADRAAFEKLLLLLAPVLFLPLIRPRYLLPVLPLFGLYLIADVPDLGLGNPQQDVATLPFVMIAAAYALQRLGRRGVSRVLVDRRILSVLVLTALVFFVRDAASSPYEQPWDWGRRDAVDTARLTAVGMVERWDRVLATPTVFPLVAERTTALVLKDDTPFLPDLELVAGIDVVIFDETAANWARSSVRGFGGVLGMLDFEERFAEEGVHLWVLAP</sequence>
<name>A0A381TQZ5_9ZZZZ</name>
<evidence type="ECO:0008006" key="3">
    <source>
        <dbReference type="Google" id="ProtNLM"/>
    </source>
</evidence>